<name>L8JL47_9BACT</name>
<protein>
    <submittedName>
        <fullName evidence="2">Uncharacterized protein</fullName>
    </submittedName>
</protein>
<feature type="transmembrane region" description="Helical" evidence="1">
    <location>
        <begin position="12"/>
        <end position="35"/>
    </location>
</feature>
<keyword evidence="3" id="KW-1185">Reference proteome</keyword>
<dbReference type="AlphaFoldDB" id="L8JL47"/>
<reference evidence="2 3" key="1">
    <citation type="submission" date="2012-12" db="EMBL/GenBank/DDBJ databases">
        <title>Genome assembly of Fulvivirga imtechensis AK7.</title>
        <authorList>
            <person name="Nupur N."/>
            <person name="Khatri I."/>
            <person name="Kumar R."/>
            <person name="Subramanian S."/>
            <person name="Pinnaka A."/>
        </authorList>
    </citation>
    <scope>NUCLEOTIDE SEQUENCE [LARGE SCALE GENOMIC DNA]</scope>
    <source>
        <strain evidence="2 3">AK7</strain>
    </source>
</reference>
<dbReference type="STRING" id="1237149.C900_04881"/>
<sequence length="37" mass="4187">MKFDVWSFGSKITIYSLGSFFRNSSVLAIILSLFLTP</sequence>
<gene>
    <name evidence="2" type="ORF">C900_04881</name>
</gene>
<keyword evidence="1" id="KW-0812">Transmembrane</keyword>
<accession>L8JL47</accession>
<dbReference type="Proteomes" id="UP000011135">
    <property type="component" value="Unassembled WGS sequence"/>
</dbReference>
<comment type="caution">
    <text evidence="2">The sequence shown here is derived from an EMBL/GenBank/DDBJ whole genome shotgun (WGS) entry which is preliminary data.</text>
</comment>
<dbReference type="EMBL" id="AMZN01000070">
    <property type="protein sequence ID" value="ELR69656.1"/>
    <property type="molecule type" value="Genomic_DNA"/>
</dbReference>
<evidence type="ECO:0000313" key="2">
    <source>
        <dbReference type="EMBL" id="ELR69656.1"/>
    </source>
</evidence>
<proteinExistence type="predicted"/>
<keyword evidence="1" id="KW-0472">Membrane</keyword>
<evidence type="ECO:0000313" key="3">
    <source>
        <dbReference type="Proteomes" id="UP000011135"/>
    </source>
</evidence>
<keyword evidence="1" id="KW-1133">Transmembrane helix</keyword>
<organism evidence="2 3">
    <name type="scientific">Fulvivirga imtechensis AK7</name>
    <dbReference type="NCBI Taxonomy" id="1237149"/>
    <lineage>
        <taxon>Bacteria</taxon>
        <taxon>Pseudomonadati</taxon>
        <taxon>Bacteroidota</taxon>
        <taxon>Cytophagia</taxon>
        <taxon>Cytophagales</taxon>
        <taxon>Fulvivirgaceae</taxon>
        <taxon>Fulvivirga</taxon>
    </lineage>
</organism>
<evidence type="ECO:0000256" key="1">
    <source>
        <dbReference type="SAM" id="Phobius"/>
    </source>
</evidence>